<dbReference type="EMBL" id="SNYJ01000018">
    <property type="protein sequence ID" value="TDQ36371.1"/>
    <property type="molecule type" value="Genomic_DNA"/>
</dbReference>
<gene>
    <name evidence="5" type="ORF">EV213_1181</name>
</gene>
<accession>A0A4R6TST0</accession>
<evidence type="ECO:0000256" key="1">
    <source>
        <dbReference type="ARBA" id="ARBA00023015"/>
    </source>
</evidence>
<dbReference type="SUPFAM" id="SSF47413">
    <property type="entry name" value="lambda repressor-like DNA-binding domains"/>
    <property type="match status" value="1"/>
</dbReference>
<dbReference type="RefSeq" id="WP_133581662.1">
    <property type="nucleotide sequence ID" value="NZ_SNYJ01000018.1"/>
</dbReference>
<dbReference type="Proteomes" id="UP000295632">
    <property type="component" value="Unassembled WGS sequence"/>
</dbReference>
<keyword evidence="3" id="KW-0804">Transcription</keyword>
<reference evidence="5 6" key="1">
    <citation type="submission" date="2019-03" db="EMBL/GenBank/DDBJ databases">
        <title>Genomic Encyclopedia of Type Strains, Phase IV (KMG-IV): sequencing the most valuable type-strain genomes for metagenomic binning, comparative biology and taxonomic classification.</title>
        <authorList>
            <person name="Goeker M."/>
        </authorList>
    </citation>
    <scope>NUCLEOTIDE SEQUENCE [LARGE SCALE GENOMIC DNA]</scope>
    <source>
        <strain evidence="5 6">DSM 28697</strain>
    </source>
</reference>
<dbReference type="PANTHER" id="PTHR30146:SF150">
    <property type="entry name" value="ARABINOSE METABOLISM TRANSCRIPTIONAL REPRESSOR"/>
    <property type="match status" value="1"/>
</dbReference>
<dbReference type="SMART" id="SM00354">
    <property type="entry name" value="HTH_LACI"/>
    <property type="match status" value="1"/>
</dbReference>
<dbReference type="InterPro" id="IPR000843">
    <property type="entry name" value="HTH_LacI"/>
</dbReference>
<dbReference type="GO" id="GO:0003700">
    <property type="term" value="F:DNA-binding transcription factor activity"/>
    <property type="evidence" value="ECO:0007669"/>
    <property type="project" value="TreeGrafter"/>
</dbReference>
<dbReference type="InterPro" id="IPR010982">
    <property type="entry name" value="Lambda_DNA-bd_dom_sf"/>
</dbReference>
<keyword evidence="2" id="KW-0238">DNA-binding</keyword>
<evidence type="ECO:0000313" key="6">
    <source>
        <dbReference type="Proteomes" id="UP000295632"/>
    </source>
</evidence>
<dbReference type="AlphaFoldDB" id="A0A4R6TST0"/>
<name>A0A4R6TST0_9BACI</name>
<comment type="caution">
    <text evidence="5">The sequence shown here is derived from an EMBL/GenBank/DDBJ whole genome shotgun (WGS) entry which is preliminary data.</text>
</comment>
<proteinExistence type="predicted"/>
<keyword evidence="6" id="KW-1185">Reference proteome</keyword>
<dbReference type="PROSITE" id="PS00356">
    <property type="entry name" value="HTH_LACI_1"/>
    <property type="match status" value="1"/>
</dbReference>
<evidence type="ECO:0000259" key="4">
    <source>
        <dbReference type="PROSITE" id="PS50932"/>
    </source>
</evidence>
<dbReference type="InterPro" id="IPR028082">
    <property type="entry name" value="Peripla_BP_I"/>
</dbReference>
<dbReference type="PROSITE" id="PS50932">
    <property type="entry name" value="HTH_LACI_2"/>
    <property type="match status" value="1"/>
</dbReference>
<dbReference type="Pfam" id="PF13377">
    <property type="entry name" value="Peripla_BP_3"/>
    <property type="match status" value="1"/>
</dbReference>
<dbReference type="Pfam" id="PF00356">
    <property type="entry name" value="LacI"/>
    <property type="match status" value="1"/>
</dbReference>
<dbReference type="OrthoDB" id="2026446at2"/>
<organism evidence="5 6">
    <name type="scientific">Aureibacillus halotolerans</name>
    <dbReference type="NCBI Taxonomy" id="1508390"/>
    <lineage>
        <taxon>Bacteria</taxon>
        <taxon>Bacillati</taxon>
        <taxon>Bacillota</taxon>
        <taxon>Bacilli</taxon>
        <taxon>Bacillales</taxon>
        <taxon>Bacillaceae</taxon>
        <taxon>Aureibacillus</taxon>
    </lineage>
</organism>
<dbReference type="Gene3D" id="1.10.260.40">
    <property type="entry name" value="lambda repressor-like DNA-binding domains"/>
    <property type="match status" value="1"/>
</dbReference>
<dbReference type="InterPro" id="IPR046335">
    <property type="entry name" value="LacI/GalR-like_sensor"/>
</dbReference>
<keyword evidence="1" id="KW-0805">Transcription regulation</keyword>
<dbReference type="PANTHER" id="PTHR30146">
    <property type="entry name" value="LACI-RELATED TRANSCRIPTIONAL REPRESSOR"/>
    <property type="match status" value="1"/>
</dbReference>
<dbReference type="GO" id="GO:0000976">
    <property type="term" value="F:transcription cis-regulatory region binding"/>
    <property type="evidence" value="ECO:0007669"/>
    <property type="project" value="TreeGrafter"/>
</dbReference>
<evidence type="ECO:0000256" key="3">
    <source>
        <dbReference type="ARBA" id="ARBA00023163"/>
    </source>
</evidence>
<dbReference type="SUPFAM" id="SSF53822">
    <property type="entry name" value="Periplasmic binding protein-like I"/>
    <property type="match status" value="1"/>
</dbReference>
<feature type="domain" description="HTH lacI-type" evidence="4">
    <location>
        <begin position="1"/>
        <end position="45"/>
    </location>
</feature>
<dbReference type="CDD" id="cd01392">
    <property type="entry name" value="HTH_LacI"/>
    <property type="match status" value="1"/>
</dbReference>
<evidence type="ECO:0000313" key="5">
    <source>
        <dbReference type="EMBL" id="TDQ36371.1"/>
    </source>
</evidence>
<dbReference type="Gene3D" id="3.40.50.2300">
    <property type="match status" value="2"/>
</dbReference>
<sequence>MKIDDIAKLANVSKSAVSLALNGKKGVSAETRKKIIEIAHSHGYITRPLLNEPMKEASSKLLRLVVSINAGIVTEQYDTLPFFTEFIHSLDKTTGSKGYSLIVSPVRIESMFEDIRRLEFEQKSAGILFLGTNLTKEHMNIIPTLHSNMIVLDTCFPSTGVNFIVMNNELGAHQAVQHLLNLGHTTIGYVESTTRMYNFEMRKKAFLQALADQDLQISKQNFFHLPPTDITSQKQFEKELAGRNDLPTALFCECDYMAISTIKSITNVGLRVPDDISVVGFDNIFESKVVTPELTTIHVKKDKIASLAVEKLIRANENEEENDTLKILVDTELVIRESSALLVNSQQTHQQGQG</sequence>
<evidence type="ECO:0000256" key="2">
    <source>
        <dbReference type="ARBA" id="ARBA00023125"/>
    </source>
</evidence>
<protein>
    <submittedName>
        <fullName evidence="5">LacI family transcriptional regulator</fullName>
    </submittedName>
</protein>